<dbReference type="GO" id="GO:0005886">
    <property type="term" value="C:plasma membrane"/>
    <property type="evidence" value="ECO:0007669"/>
    <property type="project" value="TreeGrafter"/>
</dbReference>
<dbReference type="EMBL" id="JAZDUA010000565">
    <property type="protein sequence ID" value="KAK7791062.1"/>
    <property type="molecule type" value="Genomic_DNA"/>
</dbReference>
<dbReference type="AlphaFoldDB" id="A0AAN9YVJ5"/>
<gene>
    <name evidence="8" type="ORF">R5R35_007153</name>
</gene>
<evidence type="ECO:0000256" key="4">
    <source>
        <dbReference type="ARBA" id="ARBA00023136"/>
    </source>
</evidence>
<comment type="subcellular location">
    <subcellularLocation>
        <location evidence="1">Membrane</location>
        <topology evidence="1">Multi-pass membrane protein</topology>
    </subcellularLocation>
</comment>
<feature type="transmembrane region" description="Helical" evidence="6">
    <location>
        <begin position="211"/>
        <end position="232"/>
    </location>
</feature>
<keyword evidence="2 5" id="KW-0812">Transmembrane</keyword>
<dbReference type="Pfam" id="PF03798">
    <property type="entry name" value="TRAM_LAG1_CLN8"/>
    <property type="match status" value="1"/>
</dbReference>
<feature type="transmembrane region" description="Helical" evidence="6">
    <location>
        <begin position="13"/>
        <end position="33"/>
    </location>
</feature>
<dbReference type="PANTHER" id="PTHR13439:SF4">
    <property type="entry name" value="TLC DOMAIN-CONTAINING PROTEIN"/>
    <property type="match status" value="1"/>
</dbReference>
<feature type="transmembrane region" description="Helical" evidence="6">
    <location>
        <begin position="84"/>
        <end position="103"/>
    </location>
</feature>
<evidence type="ECO:0000313" key="9">
    <source>
        <dbReference type="Proteomes" id="UP001378592"/>
    </source>
</evidence>
<dbReference type="Proteomes" id="UP001378592">
    <property type="component" value="Unassembled WGS sequence"/>
</dbReference>
<name>A0AAN9YVJ5_9ORTH</name>
<evidence type="ECO:0000256" key="6">
    <source>
        <dbReference type="SAM" id="Phobius"/>
    </source>
</evidence>
<feature type="domain" description="TLC" evidence="7">
    <location>
        <begin position="43"/>
        <end position="240"/>
    </location>
</feature>
<evidence type="ECO:0000259" key="7">
    <source>
        <dbReference type="PROSITE" id="PS50922"/>
    </source>
</evidence>
<dbReference type="GO" id="GO:0007009">
    <property type="term" value="P:plasma membrane organization"/>
    <property type="evidence" value="ECO:0007669"/>
    <property type="project" value="TreeGrafter"/>
</dbReference>
<evidence type="ECO:0000313" key="8">
    <source>
        <dbReference type="EMBL" id="KAK7791062.1"/>
    </source>
</evidence>
<comment type="caution">
    <text evidence="8">The sequence shown here is derived from an EMBL/GenBank/DDBJ whole genome shotgun (WGS) entry which is preliminary data.</text>
</comment>
<feature type="transmembrane region" description="Helical" evidence="6">
    <location>
        <begin position="137"/>
        <end position="156"/>
    </location>
</feature>
<proteinExistence type="predicted"/>
<accession>A0AAN9YVJ5</accession>
<dbReference type="PROSITE" id="PS50922">
    <property type="entry name" value="TLC"/>
    <property type="match status" value="1"/>
</dbReference>
<dbReference type="GO" id="GO:0097035">
    <property type="term" value="P:regulation of membrane lipid distribution"/>
    <property type="evidence" value="ECO:0007669"/>
    <property type="project" value="TreeGrafter"/>
</dbReference>
<dbReference type="GO" id="GO:0055091">
    <property type="term" value="P:phospholipid homeostasis"/>
    <property type="evidence" value="ECO:0007669"/>
    <property type="project" value="TreeGrafter"/>
</dbReference>
<evidence type="ECO:0000256" key="1">
    <source>
        <dbReference type="ARBA" id="ARBA00004141"/>
    </source>
</evidence>
<reference evidence="8 9" key="1">
    <citation type="submission" date="2024-03" db="EMBL/GenBank/DDBJ databases">
        <title>The genome assembly and annotation of the cricket Gryllus longicercus Weissman &amp; Gray.</title>
        <authorList>
            <person name="Szrajer S."/>
            <person name="Gray D."/>
            <person name="Ylla G."/>
        </authorList>
    </citation>
    <scope>NUCLEOTIDE SEQUENCE [LARGE SCALE GENOMIC DNA]</scope>
    <source>
        <strain evidence="8">DAG 2021-001</strain>
        <tissue evidence="8">Whole body minus gut</tissue>
    </source>
</reference>
<dbReference type="GO" id="GO:0071709">
    <property type="term" value="P:membrane assembly"/>
    <property type="evidence" value="ECO:0007669"/>
    <property type="project" value="TreeGrafter"/>
</dbReference>
<evidence type="ECO:0000256" key="5">
    <source>
        <dbReference type="PROSITE-ProRule" id="PRU00205"/>
    </source>
</evidence>
<dbReference type="InterPro" id="IPR006634">
    <property type="entry name" value="TLC-dom"/>
</dbReference>
<dbReference type="SMART" id="SM00724">
    <property type="entry name" value="TLC"/>
    <property type="match status" value="1"/>
</dbReference>
<dbReference type="PANTHER" id="PTHR13439">
    <property type="entry name" value="CT120 PROTEIN"/>
    <property type="match status" value="1"/>
</dbReference>
<keyword evidence="9" id="KW-1185">Reference proteome</keyword>
<protein>
    <recommendedName>
        <fullName evidence="7">TLC domain-containing protein</fullName>
    </recommendedName>
</protein>
<keyword evidence="4 5" id="KW-0472">Membrane</keyword>
<evidence type="ECO:0000256" key="3">
    <source>
        <dbReference type="ARBA" id="ARBA00022989"/>
    </source>
</evidence>
<sequence>MHSLKIQDENLCYWWGSSSTLVFFALNFMLRYLTPQSASEDVHQRWKWRNTANSLLHSTISGIWSFLCVWQIPEMRQDLISEYAYSAHAALSVSAGYFTYDLIDMVLGHRKRSSYELMVHHILVILCFGLAISTRSLLGFCIFGLLVEVNSVFLHARQLMHLQNINRQNGLYRINSVLNVGTFVVFRLMTIGILCKWVFELRHKLTTIAYIFGMTTLPTLFAMNAVLFLRVLNTDFLKRRSDTKLTQLLLHETEDWRDEHKND</sequence>
<evidence type="ECO:0000256" key="2">
    <source>
        <dbReference type="ARBA" id="ARBA00022692"/>
    </source>
</evidence>
<organism evidence="8 9">
    <name type="scientific">Gryllus longicercus</name>
    <dbReference type="NCBI Taxonomy" id="2509291"/>
    <lineage>
        <taxon>Eukaryota</taxon>
        <taxon>Metazoa</taxon>
        <taxon>Ecdysozoa</taxon>
        <taxon>Arthropoda</taxon>
        <taxon>Hexapoda</taxon>
        <taxon>Insecta</taxon>
        <taxon>Pterygota</taxon>
        <taxon>Neoptera</taxon>
        <taxon>Polyneoptera</taxon>
        <taxon>Orthoptera</taxon>
        <taxon>Ensifera</taxon>
        <taxon>Gryllidea</taxon>
        <taxon>Grylloidea</taxon>
        <taxon>Gryllidae</taxon>
        <taxon>Gryllinae</taxon>
        <taxon>Gryllus</taxon>
    </lineage>
</organism>
<feature type="transmembrane region" description="Helical" evidence="6">
    <location>
        <begin position="177"/>
        <end position="199"/>
    </location>
</feature>
<feature type="transmembrane region" description="Helical" evidence="6">
    <location>
        <begin position="54"/>
        <end position="72"/>
    </location>
</feature>
<keyword evidence="3 6" id="KW-1133">Transmembrane helix</keyword>
<dbReference type="InterPro" id="IPR050846">
    <property type="entry name" value="TLCD"/>
</dbReference>